<gene>
    <name evidence="1" type="ORF">H8S20_01580</name>
</gene>
<protein>
    <submittedName>
        <fullName evidence="1">RusA family crossover junction endodeoxyribonuclease</fullName>
    </submittedName>
</protein>
<dbReference type="EMBL" id="JACOOO010000001">
    <property type="protein sequence ID" value="MBC5627578.1"/>
    <property type="molecule type" value="Genomic_DNA"/>
</dbReference>
<organism evidence="1 2">
    <name type="scientific">Clostridium hominis</name>
    <dbReference type="NCBI Taxonomy" id="2763036"/>
    <lineage>
        <taxon>Bacteria</taxon>
        <taxon>Bacillati</taxon>
        <taxon>Bacillota</taxon>
        <taxon>Clostridia</taxon>
        <taxon>Eubacteriales</taxon>
        <taxon>Clostridiaceae</taxon>
        <taxon>Clostridium</taxon>
    </lineage>
</organism>
<dbReference type="RefSeq" id="WP_186859126.1">
    <property type="nucleotide sequence ID" value="NZ_JACOOO010000001.1"/>
</dbReference>
<reference evidence="1 2" key="1">
    <citation type="submission" date="2020-08" db="EMBL/GenBank/DDBJ databases">
        <title>Genome public.</title>
        <authorList>
            <person name="Liu C."/>
            <person name="Sun Q."/>
        </authorList>
    </citation>
    <scope>NUCLEOTIDE SEQUENCE [LARGE SCALE GENOMIC DNA]</scope>
    <source>
        <strain evidence="1 2">NSJ-6</strain>
    </source>
</reference>
<comment type="caution">
    <text evidence="1">The sequence shown here is derived from an EMBL/GenBank/DDBJ whole genome shotgun (WGS) entry which is preliminary data.</text>
</comment>
<dbReference type="Pfam" id="PF05866">
    <property type="entry name" value="RusA"/>
    <property type="match status" value="1"/>
</dbReference>
<dbReference type="InterPro" id="IPR008822">
    <property type="entry name" value="Endonuclease_RusA-like"/>
</dbReference>
<sequence length="142" mass="16301">MDKYRACFIIPGEPKAKQRPRFNTKTGRTYTPNQTISYENLIKMQYQSLVGEKYTENQVEAIITCYYGIPKSISKAKKEKALHGILRPTKKPDLDNIAKSVLDSLNGLAYKDDSQIVSLKIEKFYAEKPLVKVELYEVEYGI</sequence>
<keyword evidence="2" id="KW-1185">Reference proteome</keyword>
<dbReference type="InterPro" id="IPR036614">
    <property type="entry name" value="RusA-like_sf"/>
</dbReference>
<evidence type="ECO:0000313" key="2">
    <source>
        <dbReference type="Proteomes" id="UP000596929"/>
    </source>
</evidence>
<dbReference type="SUPFAM" id="SSF103084">
    <property type="entry name" value="Holliday junction resolvase RusA"/>
    <property type="match status" value="1"/>
</dbReference>
<proteinExistence type="predicted"/>
<name>A0ABR7DA58_9CLOT</name>
<dbReference type="Gene3D" id="3.30.1330.70">
    <property type="entry name" value="Holliday junction resolvase RusA"/>
    <property type="match status" value="1"/>
</dbReference>
<accession>A0ABR7DA58</accession>
<dbReference type="Proteomes" id="UP000596929">
    <property type="component" value="Unassembled WGS sequence"/>
</dbReference>
<evidence type="ECO:0000313" key="1">
    <source>
        <dbReference type="EMBL" id="MBC5627578.1"/>
    </source>
</evidence>